<organism evidence="2 3">
    <name type="scientific">Caballeronia udeis</name>
    <dbReference type="NCBI Taxonomy" id="1232866"/>
    <lineage>
        <taxon>Bacteria</taxon>
        <taxon>Pseudomonadati</taxon>
        <taxon>Pseudomonadota</taxon>
        <taxon>Betaproteobacteria</taxon>
        <taxon>Burkholderiales</taxon>
        <taxon>Burkholderiaceae</taxon>
        <taxon>Caballeronia</taxon>
    </lineage>
</organism>
<gene>
    <name evidence="2" type="ORF">ABH943_004436</name>
</gene>
<reference evidence="2 3" key="1">
    <citation type="submission" date="2024-11" db="EMBL/GenBank/DDBJ databases">
        <title>Using genomics to understand microbial adaptation to soil warming.</title>
        <authorList>
            <person name="Deangelis K.M. PhD."/>
        </authorList>
    </citation>
    <scope>NUCLEOTIDE SEQUENCE [LARGE SCALE GENOMIC DNA]</scope>
    <source>
        <strain evidence="2 3">GAS97</strain>
    </source>
</reference>
<dbReference type="EMBL" id="JBIYDN010000014">
    <property type="protein sequence ID" value="MFK4444414.1"/>
    <property type="molecule type" value="Genomic_DNA"/>
</dbReference>
<accession>A0ABW8ML47</accession>
<proteinExistence type="predicted"/>
<protein>
    <submittedName>
        <fullName evidence="2">Acid phosphatase family membrane protein YuiD</fullName>
    </submittedName>
</protein>
<feature type="region of interest" description="Disordered" evidence="1">
    <location>
        <begin position="56"/>
        <end position="75"/>
    </location>
</feature>
<name>A0ABW8ML47_9BURK</name>
<dbReference type="Proteomes" id="UP001620514">
    <property type="component" value="Unassembled WGS sequence"/>
</dbReference>
<evidence type="ECO:0000313" key="2">
    <source>
        <dbReference type="EMBL" id="MFK4444414.1"/>
    </source>
</evidence>
<comment type="caution">
    <text evidence="2">The sequence shown here is derived from an EMBL/GenBank/DDBJ whole genome shotgun (WGS) entry which is preliminary data.</text>
</comment>
<evidence type="ECO:0000256" key="1">
    <source>
        <dbReference type="SAM" id="MobiDB-lite"/>
    </source>
</evidence>
<keyword evidence="3" id="KW-1185">Reference proteome</keyword>
<sequence length="75" mass="8167">MGLAGPYACSRHLQTVPDVAARDRNLQAFTVRSGTAAQRIRKRFIQVARRWKVPLSPVENTGGADSNHPALDLGV</sequence>
<evidence type="ECO:0000313" key="3">
    <source>
        <dbReference type="Proteomes" id="UP001620514"/>
    </source>
</evidence>